<evidence type="ECO:0000313" key="2">
    <source>
        <dbReference type="EMBL" id="CAJ0601902.1"/>
    </source>
</evidence>
<feature type="region of interest" description="Disordered" evidence="1">
    <location>
        <begin position="332"/>
        <end position="351"/>
    </location>
</feature>
<keyword evidence="3" id="KW-1185">Reference proteome</keyword>
<evidence type="ECO:0000256" key="1">
    <source>
        <dbReference type="SAM" id="MobiDB-lite"/>
    </source>
</evidence>
<dbReference type="Proteomes" id="UP001176961">
    <property type="component" value="Unassembled WGS sequence"/>
</dbReference>
<organism evidence="2 3">
    <name type="scientific">Cylicocyclus nassatus</name>
    <name type="common">Nematode worm</name>
    <dbReference type="NCBI Taxonomy" id="53992"/>
    <lineage>
        <taxon>Eukaryota</taxon>
        <taxon>Metazoa</taxon>
        <taxon>Ecdysozoa</taxon>
        <taxon>Nematoda</taxon>
        <taxon>Chromadorea</taxon>
        <taxon>Rhabditida</taxon>
        <taxon>Rhabditina</taxon>
        <taxon>Rhabditomorpha</taxon>
        <taxon>Strongyloidea</taxon>
        <taxon>Strongylidae</taxon>
        <taxon>Cylicocyclus</taxon>
    </lineage>
</organism>
<feature type="region of interest" description="Disordered" evidence="1">
    <location>
        <begin position="86"/>
        <end position="112"/>
    </location>
</feature>
<dbReference type="PANTHER" id="PTHR37962:SF2">
    <property type="entry name" value="MALE STERILE (3) 76CA"/>
    <property type="match status" value="1"/>
</dbReference>
<dbReference type="AlphaFoldDB" id="A0AA36H1A8"/>
<reference evidence="2" key="1">
    <citation type="submission" date="2023-07" db="EMBL/GenBank/DDBJ databases">
        <authorList>
            <consortium name="CYATHOMIX"/>
        </authorList>
    </citation>
    <scope>NUCLEOTIDE SEQUENCE</scope>
    <source>
        <strain evidence="2">N/A</strain>
    </source>
</reference>
<feature type="compositionally biased region" description="Basic and acidic residues" evidence="1">
    <location>
        <begin position="87"/>
        <end position="105"/>
    </location>
</feature>
<name>A0AA36H1A8_CYLNA</name>
<comment type="caution">
    <text evidence="2">The sequence shown here is derived from an EMBL/GenBank/DDBJ whole genome shotgun (WGS) entry which is preliminary data.</text>
</comment>
<dbReference type="PANTHER" id="PTHR37962">
    <property type="entry name" value="MALE STERILE (3) 76CA"/>
    <property type="match status" value="1"/>
</dbReference>
<proteinExistence type="predicted"/>
<sequence length="369" mass="41442">MVHFELLLDLAPSLSLHHMKFRNHHVPQVEGVREQDSISVWRMPTALSQSRLGGRSSPSNACTVIAVRMAEVIHRTNTRMPVPVYKSESRHEKHRANEIPSETKRAAAGQEDTSVCKDPKAITNALCPPNVISCLTNSIVDGNIIHEAAVRSRGNGEQNFTIPDAIRACKNAVKEIDFCSVPGPLNTELPFYIWAVIRSPALSRDLRLFLLLIAFERTVLVVFERAASSLTLFDSHMHGHSEGAVIATAHIDNVEDLCHWLSYNIFHESQSQRDRNREFEISLIRFCGETSSSDCCVPTSIIPCEIPVFATAKRRRKRRLDTKTNAKMAKVARLECSQQQDREAPRLSYSSRLQSTVPLSSLENLRSRV</sequence>
<dbReference type="EMBL" id="CATQJL010000305">
    <property type="protein sequence ID" value="CAJ0601902.1"/>
    <property type="molecule type" value="Genomic_DNA"/>
</dbReference>
<evidence type="ECO:0000313" key="3">
    <source>
        <dbReference type="Proteomes" id="UP001176961"/>
    </source>
</evidence>
<gene>
    <name evidence="2" type="ORF">CYNAS_LOCUS13885</name>
</gene>
<accession>A0AA36H1A8</accession>
<protein>
    <submittedName>
        <fullName evidence="2">Uncharacterized protein</fullName>
    </submittedName>
</protein>